<gene>
    <name evidence="2" type="ORF">FHG85_03420</name>
</gene>
<keyword evidence="3" id="KW-1185">Reference proteome</keyword>
<keyword evidence="2" id="KW-0808">Transferase</keyword>
<dbReference type="PANTHER" id="PTHR43415">
    <property type="entry name" value="SPERMIDINE N(1)-ACETYLTRANSFERASE"/>
    <property type="match status" value="1"/>
</dbReference>
<protein>
    <submittedName>
        <fullName evidence="2">GNAT family N-acetyltransferase</fullName>
    </submittedName>
</protein>
<dbReference type="PANTHER" id="PTHR43415:SF3">
    <property type="entry name" value="GNAT-FAMILY ACETYLTRANSFERASE"/>
    <property type="match status" value="1"/>
</dbReference>
<dbReference type="EMBL" id="CP041345">
    <property type="protein sequence ID" value="QKG79353.1"/>
    <property type="molecule type" value="Genomic_DNA"/>
</dbReference>
<accession>A0A7D3XYP8</accession>
<dbReference type="KEGG" id="ttz:FHG85_03420"/>
<sequence length="187" mass="21524">MNNILESSHVKLRAPEPEDVDLLYSWENNMEIWTVSNTLTPFSKYLLKKYIETSHLDIWESKQLRLIVEAKDQNSLMNVPVGLVDLFDFDPFHSRAGVGVLIAQKENRKKGYATEALKLLVRYSFEILQLNQLYANISSSNEVSLKLFQNLGFTEVGVKKAWLKVKGGWEDEVMLQLLNPKPRIPKS</sequence>
<name>A0A7D3XYP8_9BACT</name>
<evidence type="ECO:0000313" key="3">
    <source>
        <dbReference type="Proteomes" id="UP000500961"/>
    </source>
</evidence>
<evidence type="ECO:0000259" key="1">
    <source>
        <dbReference type="PROSITE" id="PS51186"/>
    </source>
</evidence>
<dbReference type="InterPro" id="IPR016181">
    <property type="entry name" value="Acyl_CoA_acyltransferase"/>
</dbReference>
<dbReference type="Proteomes" id="UP000500961">
    <property type="component" value="Chromosome"/>
</dbReference>
<dbReference type="SUPFAM" id="SSF55729">
    <property type="entry name" value="Acyl-CoA N-acyltransferases (Nat)"/>
    <property type="match status" value="1"/>
</dbReference>
<reference evidence="2 3" key="1">
    <citation type="submission" date="2019-07" db="EMBL/GenBank/DDBJ databases">
        <title>Thalassofilum flectens gen. nov., sp. nov., a novel moderate thermophilic anaerobe from a shallow sea hot spring in Kunashir Island (Russia), representing a new family in the order Bacteroidales, and proposal of Thalassofilacea fam. nov.</title>
        <authorList>
            <person name="Kochetkova T.V."/>
            <person name="Podosokorskaya O.A."/>
            <person name="Novikov A."/>
            <person name="Elcheninov A.G."/>
            <person name="Toshchakov S.V."/>
            <person name="Kublanov I.V."/>
        </authorList>
    </citation>
    <scope>NUCLEOTIDE SEQUENCE [LARGE SCALE GENOMIC DNA]</scope>
    <source>
        <strain evidence="2 3">38-H</strain>
    </source>
</reference>
<organism evidence="2 3">
    <name type="scientific">Tenuifilum thalassicum</name>
    <dbReference type="NCBI Taxonomy" id="2590900"/>
    <lineage>
        <taxon>Bacteria</taxon>
        <taxon>Pseudomonadati</taxon>
        <taxon>Bacteroidota</taxon>
        <taxon>Bacteroidia</taxon>
        <taxon>Bacteroidales</taxon>
        <taxon>Tenuifilaceae</taxon>
        <taxon>Tenuifilum</taxon>
    </lineage>
</organism>
<feature type="domain" description="N-acetyltransferase" evidence="1">
    <location>
        <begin position="10"/>
        <end position="180"/>
    </location>
</feature>
<dbReference type="GO" id="GO:0016747">
    <property type="term" value="F:acyltransferase activity, transferring groups other than amino-acyl groups"/>
    <property type="evidence" value="ECO:0007669"/>
    <property type="project" value="InterPro"/>
</dbReference>
<dbReference type="InterPro" id="IPR000182">
    <property type="entry name" value="GNAT_dom"/>
</dbReference>
<dbReference type="PROSITE" id="PS51186">
    <property type="entry name" value="GNAT"/>
    <property type="match status" value="1"/>
</dbReference>
<dbReference type="Pfam" id="PF13302">
    <property type="entry name" value="Acetyltransf_3"/>
    <property type="match status" value="1"/>
</dbReference>
<dbReference type="RefSeq" id="WP_173073018.1">
    <property type="nucleotide sequence ID" value="NZ_CP041345.1"/>
</dbReference>
<dbReference type="Gene3D" id="3.40.630.30">
    <property type="match status" value="1"/>
</dbReference>
<proteinExistence type="predicted"/>
<evidence type="ECO:0000313" key="2">
    <source>
        <dbReference type="EMBL" id="QKG79353.1"/>
    </source>
</evidence>
<dbReference type="AlphaFoldDB" id="A0A7D3XYP8"/>